<reference evidence="5" key="1">
    <citation type="submission" date="2012-02" db="EMBL/GenBank/DDBJ databases">
        <title>Complete sequence of Desulfitobacterium dichloroeliminans LMG P-21439.</title>
        <authorList>
            <person name="Lucas S."/>
            <person name="Han J."/>
            <person name="Lapidus A."/>
            <person name="Cheng J.-F."/>
            <person name="Goodwin L."/>
            <person name="Pitluck S."/>
            <person name="Peters L."/>
            <person name="Ovchinnikova G."/>
            <person name="Teshima H."/>
            <person name="Detter J.C."/>
            <person name="Han C."/>
            <person name="Tapia R."/>
            <person name="Land M."/>
            <person name="Hauser L."/>
            <person name="Kyrpides N."/>
            <person name="Ivanova N."/>
            <person name="Pagani I."/>
            <person name="Kruse T."/>
            <person name="de Vos W.M."/>
            <person name="Boon N."/>
            <person name="Smidt H."/>
            <person name="Woyke T."/>
        </authorList>
    </citation>
    <scope>NUCLEOTIDE SEQUENCE [LARGE SCALE GENOMIC DNA]</scope>
    <source>
        <strain evidence="5">LMG P-21439 / DCA1</strain>
    </source>
</reference>
<dbReference type="CDD" id="cd19589">
    <property type="entry name" value="serpin_tengpin-like"/>
    <property type="match status" value="1"/>
</dbReference>
<dbReference type="Gene3D" id="3.30.497.10">
    <property type="entry name" value="Antithrombin, subunit I, domain 2"/>
    <property type="match status" value="1"/>
</dbReference>
<dbReference type="PROSITE" id="PS51257">
    <property type="entry name" value="PROKAR_LIPOPROTEIN"/>
    <property type="match status" value="1"/>
</dbReference>
<dbReference type="GO" id="GO:0004867">
    <property type="term" value="F:serine-type endopeptidase inhibitor activity"/>
    <property type="evidence" value="ECO:0007669"/>
    <property type="project" value="InterPro"/>
</dbReference>
<gene>
    <name evidence="4" type="ordered locus">Desdi_0354</name>
</gene>
<dbReference type="InterPro" id="IPR042178">
    <property type="entry name" value="Serpin_sf_1"/>
</dbReference>
<name>L0F4B6_DESDL</name>
<accession>L0F4B6</accession>
<dbReference type="GO" id="GO:0005615">
    <property type="term" value="C:extracellular space"/>
    <property type="evidence" value="ECO:0007669"/>
    <property type="project" value="InterPro"/>
</dbReference>
<dbReference type="InterPro" id="IPR023796">
    <property type="entry name" value="Serpin_dom"/>
</dbReference>
<feature type="signal peptide" evidence="2">
    <location>
        <begin position="1"/>
        <end position="30"/>
    </location>
</feature>
<dbReference type="SUPFAM" id="SSF56574">
    <property type="entry name" value="Serpins"/>
    <property type="match status" value="1"/>
</dbReference>
<keyword evidence="2" id="KW-0732">Signal</keyword>
<dbReference type="SMART" id="SM00093">
    <property type="entry name" value="SERPIN"/>
    <property type="match status" value="1"/>
</dbReference>
<dbReference type="Proteomes" id="UP000010797">
    <property type="component" value="Chromosome"/>
</dbReference>
<evidence type="ECO:0000313" key="4">
    <source>
        <dbReference type="EMBL" id="AGA67900.1"/>
    </source>
</evidence>
<dbReference type="EMBL" id="CP003344">
    <property type="protein sequence ID" value="AGA67900.1"/>
    <property type="molecule type" value="Genomic_DNA"/>
</dbReference>
<organism evidence="4 5">
    <name type="scientific">Desulfitobacterium dichloroeliminans (strain LMG P-21439 / DCA1)</name>
    <dbReference type="NCBI Taxonomy" id="871963"/>
    <lineage>
        <taxon>Bacteria</taxon>
        <taxon>Bacillati</taxon>
        <taxon>Bacillota</taxon>
        <taxon>Clostridia</taxon>
        <taxon>Eubacteriales</taxon>
        <taxon>Desulfitobacteriaceae</taxon>
        <taxon>Desulfitobacterium</taxon>
    </lineage>
</organism>
<evidence type="ECO:0000259" key="3">
    <source>
        <dbReference type="SMART" id="SM00093"/>
    </source>
</evidence>
<comment type="similarity">
    <text evidence="1">Belongs to the serpin family.</text>
</comment>
<dbReference type="PANTHER" id="PTHR11461">
    <property type="entry name" value="SERINE PROTEASE INHIBITOR, SERPIN"/>
    <property type="match status" value="1"/>
</dbReference>
<sequence length="423" mass="47208">MNRKQQFIITWLLVALMLGMTLTGCTTNSAVGSGDLMKGIKGNNVQLPPKMDAELNQALVDFTWNMFKESKENEGNVMISAPSIYLVLGMTLNGAEGATKEAMLKALSAQNLKLEDLNAGLATWSNSLMNKDSKVAVNIANSIWVREGYEADQNFLQTNGDYYQAGISTLDFSDPSAPKVINKWVEQKTEGTIDKILEETNEDLMMYLINAIYFKGDWKDQFKADKTHPSSFTTPTGSVEVPFMNRRGNIDYFQGKEATGIILPYVDERFAFVGILPESGQSPREFIDQLSVAEMFKLINSKEMKNIQLSLPKFESRYEDEMKNELATLGMEIAFDPNQADFSLMSKQHTKDLFIGEVKHKTFIKVDEKGTEAAAVTGVGMEATSAPIDLTQVVFDRPFVYAIVDWETNSPLFMGIMEDPTAK</sequence>
<evidence type="ECO:0000313" key="5">
    <source>
        <dbReference type="Proteomes" id="UP000010797"/>
    </source>
</evidence>
<dbReference type="PROSITE" id="PS00284">
    <property type="entry name" value="SERPIN"/>
    <property type="match status" value="1"/>
</dbReference>
<protein>
    <submittedName>
        <fullName evidence="4">Serine protease inhibitor</fullName>
    </submittedName>
</protein>
<dbReference type="RefSeq" id="WP_015260907.1">
    <property type="nucleotide sequence ID" value="NC_019903.1"/>
</dbReference>
<dbReference type="InterPro" id="IPR036186">
    <property type="entry name" value="Serpin_sf"/>
</dbReference>
<feature type="domain" description="Serpin" evidence="3">
    <location>
        <begin position="64"/>
        <end position="420"/>
    </location>
</feature>
<proteinExistence type="inferred from homology"/>
<keyword evidence="5" id="KW-1185">Reference proteome</keyword>
<dbReference type="InterPro" id="IPR042185">
    <property type="entry name" value="Serpin_sf_2"/>
</dbReference>
<dbReference type="eggNOG" id="COG4826">
    <property type="taxonomic scope" value="Bacteria"/>
</dbReference>
<evidence type="ECO:0000256" key="2">
    <source>
        <dbReference type="SAM" id="SignalP"/>
    </source>
</evidence>
<evidence type="ECO:0000256" key="1">
    <source>
        <dbReference type="RuleBase" id="RU000411"/>
    </source>
</evidence>
<dbReference type="KEGG" id="ddl:Desdi_0354"/>
<dbReference type="Gene3D" id="2.30.39.10">
    <property type="entry name" value="Alpha-1-antitrypsin, domain 1"/>
    <property type="match status" value="1"/>
</dbReference>
<dbReference type="Pfam" id="PF00079">
    <property type="entry name" value="Serpin"/>
    <property type="match status" value="1"/>
</dbReference>
<dbReference type="AlphaFoldDB" id="L0F4B6"/>
<dbReference type="STRING" id="871963.Desdi_0354"/>
<dbReference type="HOGENOM" id="CLU_023330_0_3_9"/>
<dbReference type="OrthoDB" id="9764871at2"/>
<dbReference type="PANTHER" id="PTHR11461:SF211">
    <property type="entry name" value="GH10112P-RELATED"/>
    <property type="match status" value="1"/>
</dbReference>
<dbReference type="InterPro" id="IPR023795">
    <property type="entry name" value="Serpin_CS"/>
</dbReference>
<dbReference type="InterPro" id="IPR000215">
    <property type="entry name" value="Serpin_fam"/>
</dbReference>
<feature type="chain" id="PRO_5003941881" evidence="2">
    <location>
        <begin position="31"/>
        <end position="423"/>
    </location>
</feature>